<dbReference type="STRING" id="578461.R0MRB0"/>
<dbReference type="EMBL" id="KB908912">
    <property type="protein sequence ID" value="EOB15418.1"/>
    <property type="molecule type" value="Genomic_DNA"/>
</dbReference>
<dbReference type="SMART" id="SM00533">
    <property type="entry name" value="MUTSd"/>
    <property type="match status" value="1"/>
</dbReference>
<sequence length="720" mass="83268">MHDGNTFAIFTYDGTSIDYCLFDGQSFSIGYFIDEDNQLTYTRSIIVKNNIGKVFLSLDVGVEKFIIIKGICEVELIKIKKINAFVASHNLMCLYALKETLGMSGVFIEIVDDTLNENSLVRVGVCGNYPVYIIELDGRLYYDSFTMNDLDIISNDKDNVSLFQRMNFTKTVYGESTLRSWLLHPLTDLKTITERQNLIAFIEDNVCINQLTKIPTFYKGREVDLVKLSIFLKQTFKLIESFSNTPVSFSKDLENYKNIQVNIDILDGNHLKKGISKDYDELKEIYENLPSCLNRVATNLAYRNNAKLSVVYFPHVGYLIESLKKDIDEYTLKKIIEDNDDSEVESLCTSMTYISQRSIDNDFLISSTLKCSEMTNYSRDQNTTTTGNYSFYKDKLEKVLLKSNRNKRRKTSISNLSSNIENLMTNKKQQFAPYTFYLKNTLFIKNQLMNRLDEDLGDIYNLMEEIKKKEIHDRTSSLDFSLINDLVSYVGKIDALSSLNQFKKKYNCSKPQLRYFEEGNSNFKILNFCYQNVFIDIDKNLIYRGSQKILKIVGQVSIIAQIGSFVPCTSVTIPIFDKLFTSMNVKESLGFSYFLSSVKRMGTILQFSNWKTLVLLDSFGYGTNIDEAYKIFVSIHKNIKYPVVMSLTQFTQLFKKNKDIKDDLYLGKYILRCESMQDNLLTLSKEMNDEFGEFEKGFQESQFENSFITQVKTEYNNLKK</sequence>
<evidence type="ECO:0000256" key="4">
    <source>
        <dbReference type="ARBA" id="ARBA00023125"/>
    </source>
</evidence>
<evidence type="ECO:0000259" key="5">
    <source>
        <dbReference type="SMART" id="SM00533"/>
    </source>
</evidence>
<dbReference type="PANTHER" id="PTHR11361">
    <property type="entry name" value="DNA MISMATCH REPAIR PROTEIN MUTS FAMILY MEMBER"/>
    <property type="match status" value="1"/>
</dbReference>
<dbReference type="Pfam" id="PF00488">
    <property type="entry name" value="MutS_V"/>
    <property type="match status" value="1"/>
</dbReference>
<keyword evidence="4" id="KW-0238">DNA-binding</keyword>
<dbReference type="PANTHER" id="PTHR11361:SF20">
    <property type="entry name" value="MUTS PROTEIN HOMOLOG 5"/>
    <property type="match status" value="1"/>
</dbReference>
<evidence type="ECO:0000256" key="3">
    <source>
        <dbReference type="ARBA" id="ARBA00022840"/>
    </source>
</evidence>
<evidence type="ECO:0000313" key="8">
    <source>
        <dbReference type="Proteomes" id="UP000016927"/>
    </source>
</evidence>
<keyword evidence="8" id="KW-1185">Reference proteome</keyword>
<proteinExistence type="inferred from homology"/>
<accession>R0MRB0</accession>
<organism evidence="7 8">
    <name type="scientific">Nosema bombycis (strain CQ1 / CVCC 102059)</name>
    <name type="common">Microsporidian parasite</name>
    <name type="synonym">Pebrine of silkworm</name>
    <dbReference type="NCBI Taxonomy" id="578461"/>
    <lineage>
        <taxon>Eukaryota</taxon>
        <taxon>Fungi</taxon>
        <taxon>Fungi incertae sedis</taxon>
        <taxon>Microsporidia</taxon>
        <taxon>Nosematidae</taxon>
        <taxon>Nosema</taxon>
    </lineage>
</organism>
<dbReference type="AlphaFoldDB" id="R0MRB0"/>
<dbReference type="Gene3D" id="1.10.1420.10">
    <property type="match status" value="1"/>
</dbReference>
<dbReference type="GO" id="GO:0005524">
    <property type="term" value="F:ATP binding"/>
    <property type="evidence" value="ECO:0007669"/>
    <property type="project" value="UniProtKB-KW"/>
</dbReference>
<dbReference type="GO" id="GO:0140664">
    <property type="term" value="F:ATP-dependent DNA damage sensor activity"/>
    <property type="evidence" value="ECO:0007669"/>
    <property type="project" value="InterPro"/>
</dbReference>
<dbReference type="HOGENOM" id="CLU_403827_0_0_1"/>
<dbReference type="GO" id="GO:0006298">
    <property type="term" value="P:mismatch repair"/>
    <property type="evidence" value="ECO:0007669"/>
    <property type="project" value="InterPro"/>
</dbReference>
<comment type="similarity">
    <text evidence="1">Belongs to the DNA mismatch repair MutS family.</text>
</comment>
<evidence type="ECO:0000256" key="2">
    <source>
        <dbReference type="ARBA" id="ARBA00022741"/>
    </source>
</evidence>
<name>R0MRB0_NOSB1</name>
<feature type="domain" description="DNA mismatch repair proteins mutS family" evidence="6">
    <location>
        <begin position="549"/>
        <end position="716"/>
    </location>
</feature>
<dbReference type="OrthoDB" id="2188923at2759"/>
<feature type="domain" description="DNA mismatch repair protein MutS core" evidence="5">
    <location>
        <begin position="157"/>
        <end position="519"/>
    </location>
</feature>
<evidence type="ECO:0000256" key="1">
    <source>
        <dbReference type="ARBA" id="ARBA00006271"/>
    </source>
</evidence>
<dbReference type="SUPFAM" id="SSF52540">
    <property type="entry name" value="P-loop containing nucleoside triphosphate hydrolases"/>
    <property type="match status" value="1"/>
</dbReference>
<dbReference type="VEuPathDB" id="MicrosporidiaDB:NBO_4g0046"/>
<protein>
    <submittedName>
        <fullName evidence="7">DNA mismatch repair protein mutS</fullName>
    </submittedName>
</protein>
<keyword evidence="2" id="KW-0547">Nucleotide-binding</keyword>
<evidence type="ECO:0000313" key="7">
    <source>
        <dbReference type="EMBL" id="EOB15418.1"/>
    </source>
</evidence>
<dbReference type="InterPro" id="IPR027417">
    <property type="entry name" value="P-loop_NTPase"/>
</dbReference>
<dbReference type="Proteomes" id="UP000016927">
    <property type="component" value="Unassembled WGS sequence"/>
</dbReference>
<dbReference type="Pfam" id="PF05192">
    <property type="entry name" value="MutS_III"/>
    <property type="match status" value="1"/>
</dbReference>
<evidence type="ECO:0000259" key="6">
    <source>
        <dbReference type="SMART" id="SM00534"/>
    </source>
</evidence>
<dbReference type="InterPro" id="IPR000432">
    <property type="entry name" value="DNA_mismatch_repair_MutS_C"/>
</dbReference>
<reference evidence="7 8" key="1">
    <citation type="journal article" date="2013" name="BMC Genomics">
        <title>Comparative genomics of parasitic silkworm microsporidia reveal an association between genome expansion and host adaptation.</title>
        <authorList>
            <person name="Pan G."/>
            <person name="Xu J."/>
            <person name="Li T."/>
            <person name="Xia Q."/>
            <person name="Liu S.L."/>
            <person name="Zhang G."/>
            <person name="Li S."/>
            <person name="Li C."/>
            <person name="Liu H."/>
            <person name="Yang L."/>
            <person name="Liu T."/>
            <person name="Zhang X."/>
            <person name="Wu Z."/>
            <person name="Fan W."/>
            <person name="Dang X."/>
            <person name="Xiang H."/>
            <person name="Tao M."/>
            <person name="Li Y."/>
            <person name="Hu J."/>
            <person name="Li Z."/>
            <person name="Lin L."/>
            <person name="Luo J."/>
            <person name="Geng L."/>
            <person name="Wang L."/>
            <person name="Long M."/>
            <person name="Wan Y."/>
            <person name="He N."/>
            <person name="Zhang Z."/>
            <person name="Lu C."/>
            <person name="Keeling P.J."/>
            <person name="Wang J."/>
            <person name="Xiang Z."/>
            <person name="Zhou Z."/>
        </authorList>
    </citation>
    <scope>NUCLEOTIDE SEQUENCE [LARGE SCALE GENOMIC DNA]</scope>
    <source>
        <strain evidence="8">CQ1 / CVCC 102059</strain>
    </source>
</reference>
<gene>
    <name evidence="7" type="primary">MUTS</name>
    <name evidence="7" type="ORF">NBO_4g0046</name>
</gene>
<dbReference type="GO" id="GO:0030983">
    <property type="term" value="F:mismatched DNA binding"/>
    <property type="evidence" value="ECO:0007669"/>
    <property type="project" value="InterPro"/>
</dbReference>
<dbReference type="SMART" id="SM00534">
    <property type="entry name" value="MUTSac"/>
    <property type="match status" value="1"/>
</dbReference>
<dbReference type="InterPro" id="IPR045076">
    <property type="entry name" value="MutS"/>
</dbReference>
<dbReference type="GO" id="GO:0051026">
    <property type="term" value="P:chiasma assembly"/>
    <property type="evidence" value="ECO:0007669"/>
    <property type="project" value="TreeGrafter"/>
</dbReference>
<dbReference type="GO" id="GO:0005634">
    <property type="term" value="C:nucleus"/>
    <property type="evidence" value="ECO:0007669"/>
    <property type="project" value="TreeGrafter"/>
</dbReference>
<dbReference type="InterPro" id="IPR007696">
    <property type="entry name" value="DNA_mismatch_repair_MutS_core"/>
</dbReference>
<dbReference type="InterPro" id="IPR036187">
    <property type="entry name" value="DNA_mismatch_repair_MutS_sf"/>
</dbReference>
<dbReference type="SUPFAM" id="SSF48334">
    <property type="entry name" value="DNA repair protein MutS, domain III"/>
    <property type="match status" value="1"/>
</dbReference>
<dbReference type="Gene3D" id="3.40.50.300">
    <property type="entry name" value="P-loop containing nucleotide triphosphate hydrolases"/>
    <property type="match status" value="1"/>
</dbReference>
<keyword evidence="3" id="KW-0067">ATP-binding</keyword>